<feature type="transmembrane region" description="Helical" evidence="6">
    <location>
        <begin position="27"/>
        <end position="54"/>
    </location>
</feature>
<dbReference type="PANTHER" id="PTHR42718:SF9">
    <property type="entry name" value="MAJOR FACILITATOR SUPERFAMILY MULTIDRUG TRANSPORTER MFSC"/>
    <property type="match status" value="1"/>
</dbReference>
<feature type="transmembrane region" description="Helical" evidence="6">
    <location>
        <begin position="359"/>
        <end position="379"/>
    </location>
</feature>
<gene>
    <name evidence="8" type="ORF">JVT61DRAFT_8776</name>
</gene>
<keyword evidence="2" id="KW-0813">Transport</keyword>
<keyword evidence="3 6" id="KW-0812">Transmembrane</keyword>
<keyword evidence="4 6" id="KW-1133">Transmembrane helix</keyword>
<evidence type="ECO:0000256" key="3">
    <source>
        <dbReference type="ARBA" id="ARBA00022692"/>
    </source>
</evidence>
<protein>
    <submittedName>
        <fullName evidence="8">Major facilitator superfamily domain-containing protein</fullName>
    </submittedName>
</protein>
<dbReference type="InterPro" id="IPR011701">
    <property type="entry name" value="MFS"/>
</dbReference>
<comment type="caution">
    <text evidence="8">The sequence shown here is derived from an EMBL/GenBank/DDBJ whole genome shotgun (WGS) entry which is preliminary data.</text>
</comment>
<feature type="transmembrane region" description="Helical" evidence="6">
    <location>
        <begin position="295"/>
        <end position="317"/>
    </location>
</feature>
<evidence type="ECO:0000259" key="7">
    <source>
        <dbReference type="PROSITE" id="PS50850"/>
    </source>
</evidence>
<evidence type="ECO:0000313" key="8">
    <source>
        <dbReference type="EMBL" id="KAG6372067.1"/>
    </source>
</evidence>
<feature type="domain" description="Major facilitator superfamily (MFS) profile" evidence="7">
    <location>
        <begin position="29"/>
        <end position="488"/>
    </location>
</feature>
<feature type="transmembrane region" description="Helical" evidence="6">
    <location>
        <begin position="225"/>
        <end position="245"/>
    </location>
</feature>
<evidence type="ECO:0000256" key="6">
    <source>
        <dbReference type="SAM" id="Phobius"/>
    </source>
</evidence>
<dbReference type="InterPro" id="IPR036259">
    <property type="entry name" value="MFS_trans_sf"/>
</dbReference>
<sequence length="530" mass="56937">MSSPAPGPHAKTLVDGPPKRLSLIHKLVLLLLFSFAHFLQAFSDAALFPAIPLLEVSTGITGTQSAWIISAFKLTFASFLLISGRISDVYSPKKAFIAGVSVLGILSIGAGFVSNKIAFIALRSVMGIAAALTTPSALTLLVHVFPEPLEQARAIGVFGGCGAFGNVLGLLIGAVLVQYISYHWAFWIVAIIAIPVAFTCIFAIPPEMAKSKNRAHPHIAKWKSLDLIGIFVLTAALILFIYALTSGSADGWATAGVLTPLIISIFLIAGFFHWETIVPAHKAAIPPRTWFYNNFAVLFGSALVPIFWLTSVFIVFTTLWQDVFHWTIISTSVHLLPIGVASFIASCTGSLSRRFSPKWIILTGYFLTAMSNILCAVGGGRPEDYWTYIFPAFIIGGAGTSLAYTHTIIAIFQATPASMAGTVGAIISGALEFGSAVGLAAFTSIQTSVEATHGGPQEYYGRAAAFWFFLGIALIEILSLSYFYQRATDHGPQPILDDYDVVKVSEEMSNENDEVKNDTLTVKESRSLAV</sequence>
<dbReference type="PROSITE" id="PS50850">
    <property type="entry name" value="MFS"/>
    <property type="match status" value="1"/>
</dbReference>
<feature type="transmembrane region" description="Helical" evidence="6">
    <location>
        <begin position="251"/>
        <end position="274"/>
    </location>
</feature>
<dbReference type="Proteomes" id="UP000683000">
    <property type="component" value="Unassembled WGS sequence"/>
</dbReference>
<organism evidence="8 9">
    <name type="scientific">Boletus reticuloceps</name>
    <dbReference type="NCBI Taxonomy" id="495285"/>
    <lineage>
        <taxon>Eukaryota</taxon>
        <taxon>Fungi</taxon>
        <taxon>Dikarya</taxon>
        <taxon>Basidiomycota</taxon>
        <taxon>Agaricomycotina</taxon>
        <taxon>Agaricomycetes</taxon>
        <taxon>Agaricomycetidae</taxon>
        <taxon>Boletales</taxon>
        <taxon>Boletineae</taxon>
        <taxon>Boletaceae</taxon>
        <taxon>Boletoideae</taxon>
        <taxon>Boletus</taxon>
    </lineage>
</organism>
<feature type="transmembrane region" description="Helical" evidence="6">
    <location>
        <begin position="120"/>
        <end position="142"/>
    </location>
</feature>
<feature type="transmembrane region" description="Helical" evidence="6">
    <location>
        <begin position="385"/>
        <end position="411"/>
    </location>
</feature>
<dbReference type="Gene3D" id="1.20.1250.20">
    <property type="entry name" value="MFS general substrate transporter like domains"/>
    <property type="match status" value="2"/>
</dbReference>
<feature type="transmembrane region" description="Helical" evidence="6">
    <location>
        <begin position="465"/>
        <end position="484"/>
    </location>
</feature>
<proteinExistence type="predicted"/>
<dbReference type="GO" id="GO:0022857">
    <property type="term" value="F:transmembrane transporter activity"/>
    <property type="evidence" value="ECO:0007669"/>
    <property type="project" value="InterPro"/>
</dbReference>
<evidence type="ECO:0000256" key="1">
    <source>
        <dbReference type="ARBA" id="ARBA00004141"/>
    </source>
</evidence>
<evidence type="ECO:0000313" key="9">
    <source>
        <dbReference type="Proteomes" id="UP000683000"/>
    </source>
</evidence>
<keyword evidence="5 6" id="KW-0472">Membrane</keyword>
<dbReference type="PANTHER" id="PTHR42718">
    <property type="entry name" value="MAJOR FACILITATOR SUPERFAMILY MULTIDRUG TRANSPORTER MFSC"/>
    <property type="match status" value="1"/>
</dbReference>
<dbReference type="OrthoDB" id="440755at2759"/>
<dbReference type="EMBL" id="JAGFBS010000030">
    <property type="protein sequence ID" value="KAG6372067.1"/>
    <property type="molecule type" value="Genomic_DNA"/>
</dbReference>
<dbReference type="SUPFAM" id="SSF103473">
    <property type="entry name" value="MFS general substrate transporter"/>
    <property type="match status" value="1"/>
</dbReference>
<feature type="transmembrane region" description="Helical" evidence="6">
    <location>
        <begin position="423"/>
        <end position="445"/>
    </location>
</feature>
<reference evidence="8" key="1">
    <citation type="submission" date="2021-03" db="EMBL/GenBank/DDBJ databases">
        <title>Evolutionary innovations through gain and loss of genes in the ectomycorrhizal Boletales.</title>
        <authorList>
            <person name="Wu G."/>
            <person name="Miyauchi S."/>
            <person name="Morin E."/>
            <person name="Yang Z.-L."/>
            <person name="Xu J."/>
            <person name="Martin F.M."/>
        </authorList>
    </citation>
    <scope>NUCLEOTIDE SEQUENCE</scope>
    <source>
        <strain evidence="8">BR01</strain>
    </source>
</reference>
<feature type="transmembrane region" description="Helical" evidence="6">
    <location>
        <begin position="323"/>
        <end position="347"/>
    </location>
</feature>
<accession>A0A8I2YI09</accession>
<feature type="transmembrane region" description="Helical" evidence="6">
    <location>
        <begin position="95"/>
        <end position="114"/>
    </location>
</feature>
<feature type="transmembrane region" description="Helical" evidence="6">
    <location>
        <begin position="184"/>
        <end position="204"/>
    </location>
</feature>
<evidence type="ECO:0000256" key="4">
    <source>
        <dbReference type="ARBA" id="ARBA00022989"/>
    </source>
</evidence>
<evidence type="ECO:0000256" key="2">
    <source>
        <dbReference type="ARBA" id="ARBA00022448"/>
    </source>
</evidence>
<dbReference type="Pfam" id="PF07690">
    <property type="entry name" value="MFS_1"/>
    <property type="match status" value="1"/>
</dbReference>
<keyword evidence="9" id="KW-1185">Reference proteome</keyword>
<evidence type="ECO:0000256" key="5">
    <source>
        <dbReference type="ARBA" id="ARBA00023136"/>
    </source>
</evidence>
<dbReference type="InterPro" id="IPR020846">
    <property type="entry name" value="MFS_dom"/>
</dbReference>
<dbReference type="GO" id="GO:0016020">
    <property type="term" value="C:membrane"/>
    <property type="evidence" value="ECO:0007669"/>
    <property type="project" value="UniProtKB-SubCell"/>
</dbReference>
<feature type="transmembrane region" description="Helical" evidence="6">
    <location>
        <begin position="66"/>
        <end position="83"/>
    </location>
</feature>
<dbReference type="AlphaFoldDB" id="A0A8I2YI09"/>
<comment type="subcellular location">
    <subcellularLocation>
        <location evidence="1">Membrane</location>
        <topology evidence="1">Multi-pass membrane protein</topology>
    </subcellularLocation>
</comment>
<name>A0A8I2YI09_9AGAM</name>
<feature type="transmembrane region" description="Helical" evidence="6">
    <location>
        <begin position="154"/>
        <end position="178"/>
    </location>
</feature>